<protein>
    <submittedName>
        <fullName evidence="1">Uncharacterized protein</fullName>
    </submittedName>
</protein>
<organism evidence="1 2">
    <name type="scientific">Actinomadura rugatobispora</name>
    <dbReference type="NCBI Taxonomy" id="1994"/>
    <lineage>
        <taxon>Bacteria</taxon>
        <taxon>Bacillati</taxon>
        <taxon>Actinomycetota</taxon>
        <taxon>Actinomycetes</taxon>
        <taxon>Streptosporangiales</taxon>
        <taxon>Thermomonosporaceae</taxon>
        <taxon>Actinomadura</taxon>
    </lineage>
</organism>
<keyword evidence="2" id="KW-1185">Reference proteome</keyword>
<name>A0ABW0ZR66_9ACTN</name>
<dbReference type="Proteomes" id="UP001596074">
    <property type="component" value="Unassembled WGS sequence"/>
</dbReference>
<proteinExistence type="predicted"/>
<gene>
    <name evidence="1" type="ORF">ACFPZN_04330</name>
</gene>
<comment type="caution">
    <text evidence="1">The sequence shown here is derived from an EMBL/GenBank/DDBJ whole genome shotgun (WGS) entry which is preliminary data.</text>
</comment>
<dbReference type="EMBL" id="JBHSON010000004">
    <property type="protein sequence ID" value="MFC5744837.1"/>
    <property type="molecule type" value="Genomic_DNA"/>
</dbReference>
<evidence type="ECO:0000313" key="1">
    <source>
        <dbReference type="EMBL" id="MFC5744837.1"/>
    </source>
</evidence>
<accession>A0ABW0ZR66</accession>
<reference evidence="2" key="1">
    <citation type="journal article" date="2019" name="Int. J. Syst. Evol. Microbiol.">
        <title>The Global Catalogue of Microorganisms (GCM) 10K type strain sequencing project: providing services to taxonomists for standard genome sequencing and annotation.</title>
        <authorList>
            <consortium name="The Broad Institute Genomics Platform"/>
            <consortium name="The Broad Institute Genome Sequencing Center for Infectious Disease"/>
            <person name="Wu L."/>
            <person name="Ma J."/>
        </authorList>
    </citation>
    <scope>NUCLEOTIDE SEQUENCE [LARGE SCALE GENOMIC DNA]</scope>
    <source>
        <strain evidence="2">KCTC 42087</strain>
    </source>
</reference>
<dbReference type="RefSeq" id="WP_378280347.1">
    <property type="nucleotide sequence ID" value="NZ_JBHSON010000004.1"/>
</dbReference>
<evidence type="ECO:0000313" key="2">
    <source>
        <dbReference type="Proteomes" id="UP001596074"/>
    </source>
</evidence>
<sequence>MMMGRRYTAPINVGAHTTQLDYFELLAGTGKPVKLLCFELGQTTELGDAQEEMIPLVLKRITGSPTSGSGGATPTLQPVLASGAASGATLETGNTTKLTGGTTAELARFVWNVRAGLLYQPPPEEQIVADAGTRLVLEEVGTPADSITGPIGRIVVEEIV</sequence>